<organism evidence="2 3">
    <name type="scientific">Ruegeria atlantica</name>
    <dbReference type="NCBI Taxonomy" id="81569"/>
    <lineage>
        <taxon>Bacteria</taxon>
        <taxon>Pseudomonadati</taxon>
        <taxon>Pseudomonadota</taxon>
        <taxon>Alphaproteobacteria</taxon>
        <taxon>Rhodobacterales</taxon>
        <taxon>Roseobacteraceae</taxon>
        <taxon>Ruegeria</taxon>
    </lineage>
</organism>
<dbReference type="Proteomes" id="UP000599383">
    <property type="component" value="Unassembled WGS sequence"/>
</dbReference>
<name>A0ABX1W5J5_9RHOB</name>
<feature type="domain" description="RiboL-PSP-HEPN" evidence="1">
    <location>
        <begin position="24"/>
        <end position="182"/>
    </location>
</feature>
<dbReference type="EMBL" id="WVQY01000001">
    <property type="protein sequence ID" value="NOD28644.1"/>
    <property type="molecule type" value="Genomic_DNA"/>
</dbReference>
<accession>A0ABX1W5J5</accession>
<protein>
    <recommendedName>
        <fullName evidence="1">RiboL-PSP-HEPN domain-containing protein</fullName>
    </recommendedName>
</protein>
<dbReference type="Pfam" id="PF18735">
    <property type="entry name" value="HEPN_RiboL-PSP"/>
    <property type="match status" value="1"/>
</dbReference>
<reference evidence="2 3" key="1">
    <citation type="submission" date="2019-12" db="EMBL/GenBank/DDBJ databases">
        <title>Ruegeria JWLKs population differentiation of coral mucus and skeleton niches.</title>
        <authorList>
            <person name="Luo D."/>
        </authorList>
    </citation>
    <scope>NUCLEOTIDE SEQUENCE [LARGE SCALE GENOMIC DNA]</scope>
    <source>
        <strain evidence="2 3">HKCCD6238</strain>
    </source>
</reference>
<evidence type="ECO:0000259" key="1">
    <source>
        <dbReference type="Pfam" id="PF18735"/>
    </source>
</evidence>
<dbReference type="RefSeq" id="WP_171362415.1">
    <property type="nucleotide sequence ID" value="NZ_WVQY01000001.1"/>
</dbReference>
<dbReference type="InterPro" id="IPR041519">
    <property type="entry name" value="HEPN_RiboL-PSP"/>
</dbReference>
<evidence type="ECO:0000313" key="2">
    <source>
        <dbReference type="EMBL" id="NOD28644.1"/>
    </source>
</evidence>
<comment type="caution">
    <text evidence="2">The sequence shown here is derived from an EMBL/GenBank/DDBJ whole genome shotgun (WGS) entry which is preliminary data.</text>
</comment>
<sequence>MLRSQFLTFGKRTDGSYSQHELMQSRAFIAFSHAEFETYLEVSSAKAVERAENHWKRTSRPSKAIAAMLVYRISKDIGLPSNPRDQGNGNRLDTLIGKAISLQKAAIKRNHGIKPENLSELFIPIGLHPEQIDETLLIQLRNFGERRGDQVHTNSQISLPKIRDPFDDELSDISFLIDEIEKFDLEIAKLK</sequence>
<evidence type="ECO:0000313" key="3">
    <source>
        <dbReference type="Proteomes" id="UP000599383"/>
    </source>
</evidence>
<proteinExistence type="predicted"/>
<gene>
    <name evidence="2" type="ORF">GS617_00010</name>
</gene>
<keyword evidence="3" id="KW-1185">Reference proteome</keyword>